<dbReference type="RefSeq" id="WP_074665869.1">
    <property type="nucleotide sequence ID" value="NZ_FNNH01000007.1"/>
</dbReference>
<accession>A0A1H2SIL6</accession>
<evidence type="ECO:0000256" key="1">
    <source>
        <dbReference type="SAM" id="Phobius"/>
    </source>
</evidence>
<feature type="transmembrane region" description="Helical" evidence="1">
    <location>
        <begin position="6"/>
        <end position="25"/>
    </location>
</feature>
<name>A0A1H2SIL6_9PROT</name>
<keyword evidence="1" id="KW-1133">Transmembrane helix</keyword>
<dbReference type="InterPro" id="IPR024402">
    <property type="entry name" value="DUF2726"/>
</dbReference>
<organism evidence="3 4">
    <name type="scientific">Nitrosomonas communis</name>
    <dbReference type="NCBI Taxonomy" id="44574"/>
    <lineage>
        <taxon>Bacteria</taxon>
        <taxon>Pseudomonadati</taxon>
        <taxon>Pseudomonadota</taxon>
        <taxon>Betaproteobacteria</taxon>
        <taxon>Nitrosomonadales</taxon>
        <taxon>Nitrosomonadaceae</taxon>
        <taxon>Nitrosomonas</taxon>
    </lineage>
</organism>
<protein>
    <recommendedName>
        <fullName evidence="2">DUF2726 domain-containing protein</fullName>
    </recommendedName>
</protein>
<evidence type="ECO:0000259" key="2">
    <source>
        <dbReference type="Pfam" id="PF10881"/>
    </source>
</evidence>
<feature type="domain" description="DUF2726" evidence="2">
    <location>
        <begin position="36"/>
        <end position="158"/>
    </location>
</feature>
<dbReference type="Proteomes" id="UP000183454">
    <property type="component" value="Unassembled WGS sequence"/>
</dbReference>
<dbReference type="Pfam" id="PF10881">
    <property type="entry name" value="DUF2726"/>
    <property type="match status" value="1"/>
</dbReference>
<proteinExistence type="predicted"/>
<reference evidence="3 4" key="1">
    <citation type="submission" date="2016-10" db="EMBL/GenBank/DDBJ databases">
        <authorList>
            <person name="de Groot N.N."/>
        </authorList>
    </citation>
    <scope>NUCLEOTIDE SEQUENCE [LARGE SCALE GENOMIC DNA]</scope>
    <source>
        <strain evidence="3 4">Nm110</strain>
    </source>
</reference>
<gene>
    <name evidence="3" type="ORF">SAMN05421882_100776</name>
</gene>
<keyword evidence="1" id="KW-0812">Transmembrane</keyword>
<dbReference type="AlphaFoldDB" id="A0A1H2SIL6"/>
<evidence type="ECO:0000313" key="4">
    <source>
        <dbReference type="Proteomes" id="UP000183454"/>
    </source>
</evidence>
<keyword evidence="1" id="KW-0472">Membrane</keyword>
<sequence>MELQNIIIIGFASCLILILLLKIFYKKSDRVYYQTKALFTPAERSFFGVLSQAVSNQYLVFGKVRIADVVGIKKASNNSARQIAFNKMASKHFDYVLCTKDTLSVVAVIELDDKSHLKEKTIHRDSLVENICRSADLILIRFNVKASYQISAIKNKITASLNSSHDEP</sequence>
<dbReference type="EMBL" id="FNNH01000007">
    <property type="protein sequence ID" value="SDW31412.1"/>
    <property type="molecule type" value="Genomic_DNA"/>
</dbReference>
<evidence type="ECO:0000313" key="3">
    <source>
        <dbReference type="EMBL" id="SDW31412.1"/>
    </source>
</evidence>